<feature type="chain" id="PRO_5022665561" description="PKD domain-containing protein" evidence="1">
    <location>
        <begin position="23"/>
        <end position="259"/>
    </location>
</feature>
<dbReference type="EMBL" id="VUJW01000010">
    <property type="protein sequence ID" value="KAA1425860.1"/>
    <property type="molecule type" value="Genomic_DNA"/>
</dbReference>
<dbReference type="AlphaFoldDB" id="A0A5B1M276"/>
<name>A0A5B1M276_9ACTN</name>
<gene>
    <name evidence="3" type="ORF">F0U47_16050</name>
</gene>
<comment type="caution">
    <text evidence="3">The sequence shown here is derived from an EMBL/GenBank/DDBJ whole genome shotgun (WGS) entry which is preliminary data.</text>
</comment>
<evidence type="ECO:0000256" key="1">
    <source>
        <dbReference type="SAM" id="SignalP"/>
    </source>
</evidence>
<protein>
    <recommendedName>
        <fullName evidence="2">PKD domain-containing protein</fullName>
    </recommendedName>
</protein>
<dbReference type="PROSITE" id="PS50093">
    <property type="entry name" value="PKD"/>
    <property type="match status" value="1"/>
</dbReference>
<keyword evidence="4" id="KW-1185">Reference proteome</keyword>
<reference evidence="3 4" key="2">
    <citation type="submission" date="2019-09" db="EMBL/GenBank/DDBJ databases">
        <authorList>
            <person name="Jin C."/>
        </authorList>
    </citation>
    <scope>NUCLEOTIDE SEQUENCE [LARGE SCALE GENOMIC DNA]</scope>
    <source>
        <strain evidence="3 4">BN140041</strain>
    </source>
</reference>
<feature type="domain" description="PKD" evidence="2">
    <location>
        <begin position="175"/>
        <end position="217"/>
    </location>
</feature>
<sequence length="259" mass="27942">MLRPIACLAALLTFASSGLANADDGNADVDVIPGDGGFGTSVIQNLPGDDVSSTGQPGLIGQYHSEPACVGVCTGNLTCPDGTFKTHSWLELPDGSRVNESWWCPSEERAPAVTDDLVAVAFQRIPLPPSTFTIQPPGGRTLVNFATNFFTEERTLDRTVRLLGQRVDLRIEAHSYTWHFDDGESITTDKPGAPYPRLEITHDYLQTGDYRPALDITWVADYRVNGGQWQPVPGSVTIAGEPADLKAIEARPTLVGYDG</sequence>
<evidence type="ECO:0000313" key="4">
    <source>
        <dbReference type="Proteomes" id="UP000324351"/>
    </source>
</evidence>
<keyword evidence="1" id="KW-0732">Signal</keyword>
<proteinExistence type="predicted"/>
<dbReference type="InterPro" id="IPR000601">
    <property type="entry name" value="PKD_dom"/>
</dbReference>
<accession>A0A5B1M276</accession>
<dbReference type="Proteomes" id="UP000324351">
    <property type="component" value="Unassembled WGS sequence"/>
</dbReference>
<evidence type="ECO:0000313" key="3">
    <source>
        <dbReference type="EMBL" id="KAA1425860.1"/>
    </source>
</evidence>
<feature type="signal peptide" evidence="1">
    <location>
        <begin position="1"/>
        <end position="22"/>
    </location>
</feature>
<evidence type="ECO:0000259" key="2">
    <source>
        <dbReference type="PROSITE" id="PS50093"/>
    </source>
</evidence>
<dbReference type="RefSeq" id="WP_149751487.1">
    <property type="nucleotide sequence ID" value="NZ_VUJW01000010.1"/>
</dbReference>
<organism evidence="3 4">
    <name type="scientific">Nocardioides antri</name>
    <dbReference type="NCBI Taxonomy" id="2607659"/>
    <lineage>
        <taxon>Bacteria</taxon>
        <taxon>Bacillati</taxon>
        <taxon>Actinomycetota</taxon>
        <taxon>Actinomycetes</taxon>
        <taxon>Propionibacteriales</taxon>
        <taxon>Nocardioidaceae</taxon>
        <taxon>Nocardioides</taxon>
    </lineage>
</organism>
<reference evidence="3 4" key="1">
    <citation type="submission" date="2019-09" db="EMBL/GenBank/DDBJ databases">
        <title>Nocardioides panacisoli sp. nov., isolated from the soil of a ginseng field.</title>
        <authorList>
            <person name="Cho C."/>
        </authorList>
    </citation>
    <scope>NUCLEOTIDE SEQUENCE [LARGE SCALE GENOMIC DNA]</scope>
    <source>
        <strain evidence="3 4">BN140041</strain>
    </source>
</reference>